<dbReference type="PROSITE" id="PS51645">
    <property type="entry name" value="PHR_CRY_ALPHA_BETA"/>
    <property type="match status" value="1"/>
</dbReference>
<accession>A0A2A5JR75</accession>
<dbReference type="InterPro" id="IPR014729">
    <property type="entry name" value="Rossmann-like_a/b/a_fold"/>
</dbReference>
<dbReference type="EMBL" id="NKHF01000045">
    <property type="protein sequence ID" value="PCK31771.1"/>
    <property type="molecule type" value="Genomic_DNA"/>
</dbReference>
<evidence type="ECO:0000256" key="5">
    <source>
        <dbReference type="ARBA" id="ARBA00022991"/>
    </source>
</evidence>
<evidence type="ECO:0000313" key="9">
    <source>
        <dbReference type="EMBL" id="PCK31771.1"/>
    </source>
</evidence>
<dbReference type="SUPFAM" id="SSF48173">
    <property type="entry name" value="Cryptochrome/photolyase FAD-binding domain"/>
    <property type="match status" value="1"/>
</dbReference>
<dbReference type="Pfam" id="PF00875">
    <property type="entry name" value="DNA_photolyase"/>
    <property type="match status" value="1"/>
</dbReference>
<evidence type="ECO:0000256" key="6">
    <source>
        <dbReference type="PIRSR" id="PIRSR602081-1"/>
    </source>
</evidence>
<proteinExistence type="inferred from homology"/>
<dbReference type="InterPro" id="IPR006050">
    <property type="entry name" value="DNA_photolyase_N"/>
</dbReference>
<evidence type="ECO:0000256" key="7">
    <source>
        <dbReference type="RuleBase" id="RU367151"/>
    </source>
</evidence>
<evidence type="ECO:0000256" key="2">
    <source>
        <dbReference type="ARBA" id="ARBA00017881"/>
    </source>
</evidence>
<protein>
    <recommendedName>
        <fullName evidence="2 7">Cryptochrome DASH</fullName>
    </recommendedName>
</protein>
<dbReference type="RefSeq" id="WP_099642062.1">
    <property type="nucleotide sequence ID" value="NZ_NKHF01000045.1"/>
</dbReference>
<organism evidence="9 10">
    <name type="scientific">Pseudoalteromonas piscicida</name>
    <dbReference type="NCBI Taxonomy" id="43662"/>
    <lineage>
        <taxon>Bacteria</taxon>
        <taxon>Pseudomonadati</taxon>
        <taxon>Pseudomonadota</taxon>
        <taxon>Gammaproteobacteria</taxon>
        <taxon>Alteromonadales</taxon>
        <taxon>Pseudoalteromonadaceae</taxon>
        <taxon>Pseudoalteromonas</taxon>
    </lineage>
</organism>
<comment type="function">
    <text evidence="7">May have a photoreceptor function.</text>
</comment>
<dbReference type="GO" id="GO:0003913">
    <property type="term" value="F:DNA photolyase activity"/>
    <property type="evidence" value="ECO:0007669"/>
    <property type="project" value="InterPro"/>
</dbReference>
<feature type="binding site" evidence="6">
    <location>
        <position position="218"/>
    </location>
    <ligand>
        <name>FAD</name>
        <dbReference type="ChEBI" id="CHEBI:57692"/>
    </ligand>
</feature>
<dbReference type="PANTHER" id="PTHR11455:SF22">
    <property type="entry name" value="CRYPTOCHROME DASH"/>
    <property type="match status" value="1"/>
</dbReference>
<evidence type="ECO:0000256" key="1">
    <source>
        <dbReference type="ARBA" id="ARBA00005862"/>
    </source>
</evidence>
<dbReference type="PRINTS" id="PR00147">
    <property type="entry name" value="DNAPHOTLYASE"/>
</dbReference>
<reference evidence="10" key="1">
    <citation type="journal article" date="2019" name="Genome Announc.">
        <title>Draft Genome Sequence of Pseudoalteromonas piscicida Strain 36Y ROTHPW, an Hypersaline Seawater Isolate from the South Coast of Sonora, Mexico.</title>
        <authorList>
            <person name="Sanchez-Diaz R."/>
            <person name="Molina-Garza Z.J."/>
            <person name="Cruz-Suarez L.E."/>
            <person name="Selvin J."/>
            <person name="Kiran G.S."/>
            <person name="Ibarra-Gamez J.C."/>
            <person name="Gomez-Gil B."/>
            <person name="Galaviz-Silva L."/>
        </authorList>
    </citation>
    <scope>NUCLEOTIDE SEQUENCE [LARGE SCALE GENOMIC DNA]</scope>
    <source>
        <strain evidence="10">36Y_RITHPW</strain>
    </source>
</reference>
<dbReference type="InterPro" id="IPR036134">
    <property type="entry name" value="Crypto/Photolyase_FAD-like_sf"/>
</dbReference>
<evidence type="ECO:0000259" key="8">
    <source>
        <dbReference type="PROSITE" id="PS51645"/>
    </source>
</evidence>
<dbReference type="GO" id="GO:0003677">
    <property type="term" value="F:DNA binding"/>
    <property type="evidence" value="ECO:0007669"/>
    <property type="project" value="TreeGrafter"/>
</dbReference>
<dbReference type="InterPro" id="IPR005101">
    <property type="entry name" value="Cryptochr/Photolyase_FAD-bd"/>
</dbReference>
<name>A0A2A5JR75_PSEO7</name>
<dbReference type="InterPro" id="IPR002081">
    <property type="entry name" value="Cryptochrome/DNA_photolyase_1"/>
</dbReference>
<keyword evidence="10" id="KW-1185">Reference proteome</keyword>
<dbReference type="OrthoDB" id="9772484at2"/>
<feature type="binding site" evidence="6">
    <location>
        <begin position="231"/>
        <end position="235"/>
    </location>
    <ligand>
        <name>FAD</name>
        <dbReference type="ChEBI" id="CHEBI:57692"/>
    </ligand>
</feature>
<feature type="domain" description="Photolyase/cryptochrome alpha/beta" evidence="8">
    <location>
        <begin position="2"/>
        <end position="134"/>
    </location>
</feature>
<dbReference type="Proteomes" id="UP000228621">
    <property type="component" value="Unassembled WGS sequence"/>
</dbReference>
<comment type="cofactor">
    <cofactor evidence="6 7">
        <name>FAD</name>
        <dbReference type="ChEBI" id="CHEBI:57692"/>
    </cofactor>
    <text evidence="6 7">Binds 1 FAD per subunit.</text>
</comment>
<dbReference type="SUPFAM" id="SSF52425">
    <property type="entry name" value="Cryptochrome/photolyase, N-terminal domain"/>
    <property type="match status" value="1"/>
</dbReference>
<dbReference type="GO" id="GO:0000719">
    <property type="term" value="P:photoreactive repair"/>
    <property type="evidence" value="ECO:0007669"/>
    <property type="project" value="TreeGrafter"/>
</dbReference>
<evidence type="ECO:0000256" key="3">
    <source>
        <dbReference type="ARBA" id="ARBA00022630"/>
    </source>
</evidence>
<keyword evidence="9" id="KW-0456">Lyase</keyword>
<dbReference type="InterPro" id="IPR036155">
    <property type="entry name" value="Crypto/Photolyase_N_sf"/>
</dbReference>
<dbReference type="Pfam" id="PF03441">
    <property type="entry name" value="FAD_binding_7"/>
    <property type="match status" value="1"/>
</dbReference>
<dbReference type="GO" id="GO:0071949">
    <property type="term" value="F:FAD binding"/>
    <property type="evidence" value="ECO:0007669"/>
    <property type="project" value="TreeGrafter"/>
</dbReference>
<dbReference type="AlphaFoldDB" id="A0A2A5JR75"/>
<feature type="binding site" evidence="6">
    <location>
        <begin position="368"/>
        <end position="370"/>
    </location>
    <ligand>
        <name>FAD</name>
        <dbReference type="ChEBI" id="CHEBI:57692"/>
    </ligand>
</feature>
<dbReference type="PANTHER" id="PTHR11455">
    <property type="entry name" value="CRYPTOCHROME"/>
    <property type="match status" value="1"/>
</dbReference>
<keyword evidence="4 6" id="KW-0274">FAD</keyword>
<comment type="caution">
    <text evidence="9">The sequence shown here is derived from an EMBL/GenBank/DDBJ whole genome shotgun (WGS) entry which is preliminary data.</text>
</comment>
<gene>
    <name evidence="9" type="ORF">CEX98_10680</name>
</gene>
<sequence length="434" mass="49829">MKIGLYLFDNDCRLSDNPALSNLTSLVDSLLCIYVPSNNEWTTGKAHFKPSPVTQGYRDSTLWALQQSLVAQNQVLYVIKEKDPITTLRQIVTTLGITHIGRTVHPGSDEHKVWLTLQDTFPDIHFSSAYSATLFTPEQLPIDLNELPPSFTPFRKKVEDLVPSKPVAPPTLPPAPIHVQNVTEFKLTTEYDGAFPAGESQAQQQLKRYFKSNAAKYYKETRNALFGEQFSTQFSPILATGAISPRQIRHALTLFEQQHGANESTYWIWFELLWREYFHWYALKHQHKLFRFSGVKHKKPHTSFYPERFQKWCQGQTPSALVNAIMNELTETGWISNRARQITASYLVNELQVDWRYGAAFFEQHLIDYDVAANWGNWQYIAGVGADPRGGRHFNVTKQQSLYDPHGEYIKRWQGAAGQQLDSRDYVDWPLGSK</sequence>
<keyword evidence="5 7" id="KW-0157">Chromophore</keyword>
<dbReference type="Gene3D" id="1.25.40.80">
    <property type="match status" value="1"/>
</dbReference>
<keyword evidence="3 6" id="KW-0285">Flavoprotein</keyword>
<comment type="cofactor">
    <cofactor evidence="7">
        <name>(6R)-5,10-methylene-5,6,7,8-tetrahydrofolate</name>
        <dbReference type="ChEBI" id="CHEBI:15636"/>
    </cofactor>
    <text evidence="7">Binds 1 5,10-methenyltetrahydrofolate (MTHF) per subunit.</text>
</comment>
<dbReference type="NCBIfam" id="TIGR02765">
    <property type="entry name" value="crypto_DASH"/>
    <property type="match status" value="1"/>
</dbReference>
<evidence type="ECO:0000313" key="10">
    <source>
        <dbReference type="Proteomes" id="UP000228621"/>
    </source>
</evidence>
<dbReference type="InterPro" id="IPR014133">
    <property type="entry name" value="Cry_DASH"/>
</dbReference>
<dbReference type="Gene3D" id="3.40.50.620">
    <property type="entry name" value="HUPs"/>
    <property type="match status" value="1"/>
</dbReference>
<evidence type="ECO:0000256" key="4">
    <source>
        <dbReference type="ARBA" id="ARBA00022827"/>
    </source>
</evidence>
<comment type="similarity">
    <text evidence="1 7">Belongs to the DNA photolyase class-1 family.</text>
</comment>
<dbReference type="Gene3D" id="1.10.579.10">
    <property type="entry name" value="DNA Cyclobutane Dipyrimidine Photolyase, subunit A, domain 3"/>
    <property type="match status" value="1"/>
</dbReference>